<dbReference type="SUPFAM" id="SSF50978">
    <property type="entry name" value="WD40 repeat-like"/>
    <property type="match status" value="2"/>
</dbReference>
<dbReference type="SMART" id="SM00320">
    <property type="entry name" value="WD40"/>
    <property type="match status" value="11"/>
</dbReference>
<feature type="domain" description="6-phosphofructo-2-kinase" evidence="15">
    <location>
        <begin position="52"/>
        <end position="270"/>
    </location>
</feature>
<keyword evidence="6" id="KW-0963">Cytoplasm</keyword>
<dbReference type="Gene3D" id="2.130.10.10">
    <property type="entry name" value="YVTN repeat-like/Quinoprotein amine dehydrogenase"/>
    <property type="match status" value="4"/>
</dbReference>
<comment type="similarity">
    <text evidence="4">Belongs to the WD repeat ELP2 family.</text>
</comment>
<evidence type="ECO:0000256" key="3">
    <source>
        <dbReference type="ARBA" id="ARBA00005043"/>
    </source>
</evidence>
<dbReference type="GO" id="GO:0003873">
    <property type="term" value="F:6-phosphofructo-2-kinase activity"/>
    <property type="evidence" value="ECO:0007669"/>
    <property type="project" value="InterPro"/>
</dbReference>
<keyword evidence="9" id="KW-0677">Repeat</keyword>
<evidence type="ECO:0000259" key="15">
    <source>
        <dbReference type="Pfam" id="PF01591"/>
    </source>
</evidence>
<dbReference type="GO" id="GO:0005737">
    <property type="term" value="C:cytoplasm"/>
    <property type="evidence" value="ECO:0007669"/>
    <property type="project" value="UniProtKB-SubCell"/>
</dbReference>
<feature type="region of interest" description="Disordered" evidence="14">
    <location>
        <begin position="1138"/>
        <end position="1179"/>
    </location>
</feature>
<dbReference type="InterPro" id="IPR003094">
    <property type="entry name" value="6Pfruct_kin"/>
</dbReference>
<dbReference type="PRINTS" id="PR00320">
    <property type="entry name" value="GPROTEINBRPT"/>
</dbReference>
<dbReference type="CDD" id="cd07067">
    <property type="entry name" value="HP_PGM_like"/>
    <property type="match status" value="1"/>
</dbReference>
<evidence type="ECO:0000256" key="1">
    <source>
        <dbReference type="ARBA" id="ARBA00004123"/>
    </source>
</evidence>
<dbReference type="PANTHER" id="PTHR44111:SF1">
    <property type="entry name" value="ELONGATOR COMPLEX PROTEIN 2"/>
    <property type="match status" value="1"/>
</dbReference>
<dbReference type="InterPro" id="IPR036322">
    <property type="entry name" value="WD40_repeat_dom_sf"/>
</dbReference>
<feature type="region of interest" description="Disordered" evidence="14">
    <location>
        <begin position="674"/>
        <end position="695"/>
    </location>
</feature>
<dbReference type="OrthoDB" id="27911at2759"/>
<evidence type="ECO:0000256" key="7">
    <source>
        <dbReference type="ARBA" id="ARBA00022574"/>
    </source>
</evidence>
<evidence type="ECO:0000256" key="6">
    <source>
        <dbReference type="ARBA" id="ARBA00022490"/>
    </source>
</evidence>
<evidence type="ECO:0000256" key="9">
    <source>
        <dbReference type="ARBA" id="ARBA00022737"/>
    </source>
</evidence>
<keyword evidence="7 13" id="KW-0853">WD repeat</keyword>
<dbReference type="PROSITE" id="PS50082">
    <property type="entry name" value="WD_REPEATS_2"/>
    <property type="match status" value="2"/>
</dbReference>
<dbReference type="FunFam" id="2.130.10.10:FF:000400">
    <property type="entry name" value="Elongator acetyltransferase complex subunit 2"/>
    <property type="match status" value="1"/>
</dbReference>
<proteinExistence type="inferred from homology"/>
<evidence type="ECO:0000256" key="10">
    <source>
        <dbReference type="ARBA" id="ARBA00022741"/>
    </source>
</evidence>
<dbReference type="InterPro" id="IPR029033">
    <property type="entry name" value="His_PPase_superfam"/>
</dbReference>
<comment type="pathway">
    <text evidence="3">tRNA modification; 5-methoxycarbonylmethyl-2-thiouridine-tRNA biosynthesis.</text>
</comment>
<dbReference type="GO" id="GO:0002098">
    <property type="term" value="P:tRNA wobble uridine modification"/>
    <property type="evidence" value="ECO:0007669"/>
    <property type="project" value="InterPro"/>
</dbReference>
<evidence type="ECO:0000256" key="4">
    <source>
        <dbReference type="ARBA" id="ARBA00005881"/>
    </source>
</evidence>
<evidence type="ECO:0000256" key="5">
    <source>
        <dbReference type="ARBA" id="ARBA00020267"/>
    </source>
</evidence>
<dbReference type="Gene3D" id="3.40.50.300">
    <property type="entry name" value="P-loop containing nucleotide triphosphate hydrolases"/>
    <property type="match status" value="1"/>
</dbReference>
<feature type="repeat" description="WD" evidence="13">
    <location>
        <begin position="635"/>
        <end position="681"/>
    </location>
</feature>
<dbReference type="InterPro" id="IPR027417">
    <property type="entry name" value="P-loop_NTPase"/>
</dbReference>
<evidence type="ECO:0000256" key="13">
    <source>
        <dbReference type="PROSITE-ProRule" id="PRU00221"/>
    </source>
</evidence>
<sequence length="1444" mass="158248">MAIPFTQPASYFGPLGSAHLAKPTMLDESKVHDKWPAVKGEMAPAQLYTTESGRLFHSGKIAIITVGLPARGKTHLSVALTRYLRWLGVTTHAFHLGDYRRAHCAPGEDVPDDYFFINASSSSVQLRQNILLQCRKDIYEFFDKQNGQVAIYDAVNPTAAGRKQLAREFLNNDIHPIFIESTCDDMKIIEENVRNVKINSPDYAGWKPEDAVKDYLRRIDVKIPDYETMGERELDYIKMINAGERIVVNNCRFGYLPNRVVFYLMNLHIKTRRTYFARSGIAMQDSYKADAGLSEAGLDYSRRLADTITKFRVEELRAHVARGGSKEERPLVVWTSTRIRTVQTADQLARKGLKVRQRQQLSQINPGAVEGKTESEIAELYPTELEKHKADPYHHRYPRSESYHDLAVRLEPIILELEREHNDLLIIAHESVLRVLYAYLMACSAADIPTMRFGRDEIVEIVPASYNNIARRIPIPPGLHDDMPATPFGVTVYVAVSTGSWRFFFFFFIAFLVDGGGGCSYHGVPWVFPALFIKLYAINLDLYRDGAFDKSSFSSLDGSPMLANQRAIHGWGDNFTPPSITSKMTDTQGRISQRFIAIGANRVPAASDWDVHSGLIAYGAGKATERARAGVVATLNGHSDKVNAVRFIERTAAASDSLLVSGSVDKDIILWRDNNSNRNTESDPASEPRYERAGLGRGHEGSIVDIAVERSLTAGPNNHSSTTTAIASASADGTVKIWTVDCTAAAADGDALTCVQTITTGPKYLPLSVSLARLLPVSGEGEGEGGEAWILAIAGTSSAVQIYVCDSMPVQGDSTGFRHAATLTGHENWVRSLSFVRAPPAADSSSDLLLASGSQDKYVRLWRVHCGSELPAQSAGSGAVIMGQALSNRAHRFQAAGVDYSVTFEALLVGHEDWVYNVTWKGPSTAAATADGPITLLSSSADNSLAIWEADEASGIWVCTARLGEASGMKGSSTATGSTGGFWTGLWAPDGRQVASFGKSGSWRRWVYDEEGGMWSQRPAATGHVRDAMGVAWEKNGVYLLSTSLDQSTRLYSRWKSSKHRSWFEFSRPQIHGYDINSIASLSTTKFVSGADEKLLRVFGQPRGVAKMLEALCDITQPDIDKLPDVASQPVLGLSNKAVASTAPAPEEPAGEPTAADDAQPADDTTAQPEYPPFEDSLSRHTLWPEEEKLYGHGYEISTLACSNSGDIIATACKASSVTHAVIRLFETKTWRQLKPALEAHSLTVNRIAFSADDRYMLSVGRDRQWTVFERRSAAIEAEGAVDSLSAPYAIHQAMPKAQTRVIFDGKWAPVQAGRVFVTAARDKTIKAWALQEGAKEWTCTETAKFEEPITAIDILDRVVVLEGGRYVLLALGLESGAWGVYKALVGDAGIGGWERYLDVERYIVPGKAITQMAWRPMGGEETGTFDVAVSSEDSSVRIYELAV</sequence>
<evidence type="ECO:0000256" key="14">
    <source>
        <dbReference type="SAM" id="MobiDB-lite"/>
    </source>
</evidence>
<dbReference type="Proteomes" id="UP000024837">
    <property type="component" value="Unassembled WGS sequence"/>
</dbReference>
<dbReference type="UniPathway" id="UPA00988"/>
<dbReference type="FunFam" id="3.40.50.300:FF:001280">
    <property type="entry name" value="Related to 6-phosphofructo-2-kinase"/>
    <property type="match status" value="1"/>
</dbReference>
<dbReference type="InterPro" id="IPR013079">
    <property type="entry name" value="6Phosfructo_kin"/>
</dbReference>
<dbReference type="Pfam" id="PF00400">
    <property type="entry name" value="WD40"/>
    <property type="match status" value="4"/>
</dbReference>
<evidence type="ECO:0000313" key="17">
    <source>
        <dbReference type="Proteomes" id="UP000024837"/>
    </source>
</evidence>
<feature type="compositionally biased region" description="Low complexity" evidence="14">
    <location>
        <begin position="1151"/>
        <end position="1169"/>
    </location>
</feature>
<dbReference type="EMBL" id="KI966426">
    <property type="protein sequence ID" value="EWC45598.1"/>
    <property type="molecule type" value="Genomic_DNA"/>
</dbReference>
<dbReference type="GO" id="GO:0006000">
    <property type="term" value="P:fructose metabolic process"/>
    <property type="evidence" value="ECO:0007669"/>
    <property type="project" value="InterPro"/>
</dbReference>
<keyword evidence="8" id="KW-0819">tRNA processing</keyword>
<dbReference type="SUPFAM" id="SSF52540">
    <property type="entry name" value="P-loop containing nucleoside triphosphate hydrolases"/>
    <property type="match status" value="1"/>
</dbReference>
<dbReference type="GO" id="GO:0005634">
    <property type="term" value="C:nucleus"/>
    <property type="evidence" value="ECO:0007669"/>
    <property type="project" value="UniProtKB-SubCell"/>
</dbReference>
<protein>
    <recommendedName>
        <fullName evidence="5">Elongator complex protein 2</fullName>
    </recommendedName>
</protein>
<keyword evidence="12" id="KW-0539">Nucleus</keyword>
<dbReference type="Pfam" id="PF01591">
    <property type="entry name" value="6PF2K"/>
    <property type="match status" value="1"/>
</dbReference>
<dbReference type="InterPro" id="IPR020472">
    <property type="entry name" value="WD40_PAC1"/>
</dbReference>
<keyword evidence="17" id="KW-1185">Reference proteome</keyword>
<dbReference type="InterPro" id="IPR015943">
    <property type="entry name" value="WD40/YVTN_repeat-like_dom_sf"/>
</dbReference>
<accession>W7I087</accession>
<evidence type="ECO:0000256" key="2">
    <source>
        <dbReference type="ARBA" id="ARBA00004496"/>
    </source>
</evidence>
<reference evidence="16 17" key="1">
    <citation type="submission" date="2013-05" db="EMBL/GenBank/DDBJ databases">
        <title>Drechslerella stenobrocha genome reveals carnivorous origination and mechanical trapping mechanism of predatory fungi.</title>
        <authorList>
            <person name="Liu X."/>
            <person name="Zhang W."/>
            <person name="Liu K."/>
        </authorList>
    </citation>
    <scope>NUCLEOTIDE SEQUENCE [LARGE SCALE GENOMIC DNA]</scope>
    <source>
        <strain evidence="16 17">248</strain>
    </source>
</reference>
<evidence type="ECO:0000256" key="8">
    <source>
        <dbReference type="ARBA" id="ARBA00022694"/>
    </source>
</evidence>
<dbReference type="Gene3D" id="3.40.50.1240">
    <property type="entry name" value="Phosphoglycerate mutase-like"/>
    <property type="match status" value="1"/>
</dbReference>
<evidence type="ECO:0000256" key="11">
    <source>
        <dbReference type="ARBA" id="ARBA00022840"/>
    </source>
</evidence>
<dbReference type="HOGENOM" id="CLU_004787_0_0_1"/>
<dbReference type="InterPro" id="IPR037289">
    <property type="entry name" value="Elp2"/>
</dbReference>
<dbReference type="SUPFAM" id="SSF53254">
    <property type="entry name" value="Phosphoglycerate mutase-like"/>
    <property type="match status" value="1"/>
</dbReference>
<feature type="compositionally biased region" description="Basic and acidic residues" evidence="14">
    <location>
        <begin position="686"/>
        <end position="695"/>
    </location>
</feature>
<dbReference type="PANTHER" id="PTHR44111">
    <property type="entry name" value="ELONGATOR COMPLEX PROTEIN 2"/>
    <property type="match status" value="1"/>
</dbReference>
<dbReference type="GO" id="GO:0033588">
    <property type="term" value="C:elongator holoenzyme complex"/>
    <property type="evidence" value="ECO:0007669"/>
    <property type="project" value="InterPro"/>
</dbReference>
<keyword evidence="11" id="KW-0067">ATP-binding</keyword>
<dbReference type="PRINTS" id="PR00991">
    <property type="entry name" value="6PFRUCTKNASE"/>
</dbReference>
<dbReference type="InterPro" id="IPR013078">
    <property type="entry name" value="His_Pase_superF_clade-1"/>
</dbReference>
<evidence type="ECO:0000313" key="16">
    <source>
        <dbReference type="EMBL" id="EWC45598.1"/>
    </source>
</evidence>
<comment type="subcellular location">
    <subcellularLocation>
        <location evidence="2">Cytoplasm</location>
    </subcellularLocation>
    <subcellularLocation>
        <location evidence="1">Nucleus</location>
    </subcellularLocation>
</comment>
<evidence type="ECO:0000256" key="12">
    <source>
        <dbReference type="ARBA" id="ARBA00023242"/>
    </source>
</evidence>
<feature type="repeat" description="WD" evidence="13">
    <location>
        <begin position="823"/>
        <end position="872"/>
    </location>
</feature>
<organism evidence="16 17">
    <name type="scientific">Drechslerella stenobrocha 248</name>
    <dbReference type="NCBI Taxonomy" id="1043628"/>
    <lineage>
        <taxon>Eukaryota</taxon>
        <taxon>Fungi</taxon>
        <taxon>Dikarya</taxon>
        <taxon>Ascomycota</taxon>
        <taxon>Pezizomycotina</taxon>
        <taxon>Orbiliomycetes</taxon>
        <taxon>Orbiliales</taxon>
        <taxon>Orbiliaceae</taxon>
        <taxon>Drechslerella</taxon>
    </lineage>
</organism>
<feature type="compositionally biased region" description="Polar residues" evidence="14">
    <location>
        <begin position="674"/>
        <end position="683"/>
    </location>
</feature>
<dbReference type="InterPro" id="IPR001680">
    <property type="entry name" value="WD40_rpt"/>
</dbReference>
<dbReference type="GO" id="GO:0006003">
    <property type="term" value="P:fructose 2,6-bisphosphate metabolic process"/>
    <property type="evidence" value="ECO:0007669"/>
    <property type="project" value="InterPro"/>
</dbReference>
<gene>
    <name evidence="16" type="ORF">DRE_05456</name>
</gene>
<dbReference type="GO" id="GO:0005524">
    <property type="term" value="F:ATP binding"/>
    <property type="evidence" value="ECO:0007669"/>
    <property type="project" value="UniProtKB-KW"/>
</dbReference>
<dbReference type="SMART" id="SM00855">
    <property type="entry name" value="PGAM"/>
    <property type="match status" value="1"/>
</dbReference>
<keyword evidence="10" id="KW-0547">Nucleotide-binding</keyword>
<name>W7I087_9PEZI</name>
<dbReference type="Pfam" id="PF00300">
    <property type="entry name" value="His_Phos_1"/>
    <property type="match status" value="1"/>
</dbReference>